<dbReference type="RefSeq" id="YP_009324207.1">
    <property type="nucleotide sequence ID" value="NC_031935.1"/>
</dbReference>
<dbReference type="OrthoDB" id="28319at10239"/>
<dbReference type="Proteomes" id="UP000202081">
    <property type="component" value="Segment"/>
</dbReference>
<evidence type="ECO:0000313" key="1">
    <source>
        <dbReference type="EMBL" id="AOV61739.1"/>
    </source>
</evidence>
<keyword evidence="2" id="KW-1185">Reference proteome</keyword>
<dbReference type="GeneID" id="30309117"/>
<reference evidence="1 2" key="1">
    <citation type="journal article" date="2016" name="Virology">
        <title>The genomic content and context of auxiliary metabolic genes in marine cyanomyoviruses.</title>
        <authorList>
            <person name="Crummett L.T."/>
            <person name="Puxty R.J."/>
            <person name="Weihe C."/>
            <person name="Marston M.F."/>
            <person name="Martiny J.B."/>
        </authorList>
    </citation>
    <scope>NUCLEOTIDE SEQUENCE [LARGE SCALE GENOMIC DNA]</scope>
    <source>
        <strain evidence="1">0810PA29</strain>
    </source>
</reference>
<gene>
    <name evidence="1" type="ORF">P29B0810_044</name>
</gene>
<name>A0A1D8KSX7_9CAUD</name>
<sequence>MITDDTQTAQLRRTIINSVDNYDLQLLKRIAYECRCEEMGINPDGKFLYTDID</sequence>
<organism evidence="1 2">
    <name type="scientific">Synechococcus phage S-WAM2</name>
    <dbReference type="NCBI Taxonomy" id="1815522"/>
    <lineage>
        <taxon>Viruses</taxon>
        <taxon>Duplodnaviria</taxon>
        <taxon>Heunggongvirae</taxon>
        <taxon>Uroviricota</taxon>
        <taxon>Caudoviricetes</taxon>
        <taxon>Pantevenvirales</taxon>
        <taxon>Kyanoviridae</taxon>
        <taxon>Cymopoleiavirus</taxon>
        <taxon>Cymopoleiavirus swam2</taxon>
    </lineage>
</organism>
<proteinExistence type="predicted"/>
<protein>
    <submittedName>
        <fullName evidence="1">Uncharacterized protein</fullName>
    </submittedName>
</protein>
<evidence type="ECO:0000313" key="2">
    <source>
        <dbReference type="Proteomes" id="UP000202081"/>
    </source>
</evidence>
<dbReference type="KEGG" id="vg:30309117"/>
<dbReference type="EMBL" id="KU686211">
    <property type="protein sequence ID" value="AOV61739.1"/>
    <property type="molecule type" value="Genomic_DNA"/>
</dbReference>
<accession>A0A1D8KSX7</accession>